<dbReference type="Proteomes" id="UP000198521">
    <property type="component" value="Unassembled WGS sequence"/>
</dbReference>
<protein>
    <submittedName>
        <fullName evidence="1">Uncharacterized protein</fullName>
    </submittedName>
</protein>
<name>A0A1H7WA17_AQUAM</name>
<proteinExistence type="predicted"/>
<dbReference type="EMBL" id="FOAB01000010">
    <property type="protein sequence ID" value="SEM17925.1"/>
    <property type="molecule type" value="Genomic_DNA"/>
</dbReference>
<evidence type="ECO:0000313" key="2">
    <source>
        <dbReference type="Proteomes" id="UP000198521"/>
    </source>
</evidence>
<accession>A0A1H7WA17</accession>
<reference evidence="1 2" key="1">
    <citation type="submission" date="2016-10" db="EMBL/GenBank/DDBJ databases">
        <authorList>
            <person name="de Groot N.N."/>
        </authorList>
    </citation>
    <scope>NUCLEOTIDE SEQUENCE [LARGE SCALE GENOMIC DNA]</scope>
    <source>
        <strain evidence="1 2">DSM 25232</strain>
    </source>
</reference>
<dbReference type="AlphaFoldDB" id="A0A1H7WA17"/>
<dbReference type="RefSeq" id="WP_139195718.1">
    <property type="nucleotide sequence ID" value="NZ_FOAB01000010.1"/>
</dbReference>
<dbReference type="OrthoDB" id="1435273at2"/>
<evidence type="ECO:0000313" key="1">
    <source>
        <dbReference type="EMBL" id="SEM17925.1"/>
    </source>
</evidence>
<sequence>MKKSMMFLLGILVVALILIGLFFWYIAYSSTTDLSQDVRFKDYLNKPLLVKQPSALKRSIENLNRFSDYYIDVSSEEAFKNDKTILKKYKVGDTIFFTSAKGFFSNHVGDSYYLLGNEKLDSGEIIEFEYGTSFEYLPAIWETLEEFLERRKLEKQFP</sequence>
<organism evidence="1 2">
    <name type="scientific">Aquimarina amphilecti</name>
    <dbReference type="NCBI Taxonomy" id="1038014"/>
    <lineage>
        <taxon>Bacteria</taxon>
        <taxon>Pseudomonadati</taxon>
        <taxon>Bacteroidota</taxon>
        <taxon>Flavobacteriia</taxon>
        <taxon>Flavobacteriales</taxon>
        <taxon>Flavobacteriaceae</taxon>
        <taxon>Aquimarina</taxon>
    </lineage>
</organism>
<keyword evidence="2" id="KW-1185">Reference proteome</keyword>
<dbReference type="STRING" id="1038014.SAMN04487910_4338"/>
<gene>
    <name evidence="1" type="ORF">SAMN04487910_4338</name>
</gene>